<dbReference type="GO" id="GO:0009103">
    <property type="term" value="P:lipopolysaccharide biosynthetic process"/>
    <property type="evidence" value="ECO:0007669"/>
    <property type="project" value="TreeGrafter"/>
</dbReference>
<evidence type="ECO:0000256" key="2">
    <source>
        <dbReference type="ARBA" id="ARBA00022475"/>
    </source>
</evidence>
<dbReference type="InterPro" id="IPR000715">
    <property type="entry name" value="Glycosyl_transferase_4"/>
</dbReference>
<dbReference type="InterPro" id="IPR018480">
    <property type="entry name" value="PNAcMuramoyl-5peptid_Trfase_CS"/>
</dbReference>
<feature type="binding site" evidence="7">
    <location>
        <position position="151"/>
    </location>
    <ligand>
        <name>Mg(2+)</name>
        <dbReference type="ChEBI" id="CHEBI:18420"/>
    </ligand>
</feature>
<feature type="transmembrane region" description="Helical" evidence="8">
    <location>
        <begin position="236"/>
        <end position="257"/>
    </location>
</feature>
<evidence type="ECO:0000256" key="8">
    <source>
        <dbReference type="SAM" id="Phobius"/>
    </source>
</evidence>
<evidence type="ECO:0000256" key="1">
    <source>
        <dbReference type="ARBA" id="ARBA00004651"/>
    </source>
</evidence>
<keyword evidence="4 8" id="KW-0812">Transmembrane</keyword>
<dbReference type="GO" id="GO:0071555">
    <property type="term" value="P:cell wall organization"/>
    <property type="evidence" value="ECO:0007669"/>
    <property type="project" value="TreeGrafter"/>
</dbReference>
<feature type="transmembrane region" description="Helical" evidence="8">
    <location>
        <begin position="76"/>
        <end position="94"/>
    </location>
</feature>
<keyword evidence="5 8" id="KW-1133">Transmembrane helix</keyword>
<proteinExistence type="predicted"/>
<dbReference type="GO" id="GO:0044038">
    <property type="term" value="P:cell wall macromolecule biosynthetic process"/>
    <property type="evidence" value="ECO:0007669"/>
    <property type="project" value="TreeGrafter"/>
</dbReference>
<dbReference type="EMBL" id="VNHO01000002">
    <property type="protein sequence ID" value="TYP58765.1"/>
    <property type="molecule type" value="Genomic_DNA"/>
</dbReference>
<dbReference type="GO" id="GO:0005886">
    <property type="term" value="C:plasma membrane"/>
    <property type="evidence" value="ECO:0007669"/>
    <property type="project" value="UniProtKB-SubCell"/>
</dbReference>
<feature type="transmembrane region" description="Helical" evidence="8">
    <location>
        <begin position="288"/>
        <end position="308"/>
    </location>
</feature>
<dbReference type="CDD" id="cd06853">
    <property type="entry name" value="GT_WecA_like"/>
    <property type="match status" value="1"/>
</dbReference>
<evidence type="ECO:0000256" key="3">
    <source>
        <dbReference type="ARBA" id="ARBA00022679"/>
    </source>
</evidence>
<evidence type="ECO:0000256" key="7">
    <source>
        <dbReference type="PIRSR" id="PIRSR600715-1"/>
    </source>
</evidence>
<dbReference type="GO" id="GO:0016780">
    <property type="term" value="F:phosphotransferase activity, for other substituted phosphate groups"/>
    <property type="evidence" value="ECO:0007669"/>
    <property type="project" value="InterPro"/>
</dbReference>
<feature type="transmembrane region" description="Helical" evidence="8">
    <location>
        <begin position="214"/>
        <end position="230"/>
    </location>
</feature>
<keyword evidence="3 9" id="KW-0808">Transferase</keyword>
<sequence length="343" mass="36586">MPLYIYAFFMAMAVAYLATPSVMKLAWKVGAVDVPRDARRIHKKPMPRLGGLAIFIAFTAVGLVTLPLQYSSMRGMLLGGAFIAAVGVLDDIYGLPAKVKLLFQTAAAFILVQFGLKIVWVTNPLGGMFFLGKWSIPVTLFWVVGITNTLNFIDGLDGLAAGIAAIASVTMMLVNISLGQVNATLVTALLAGAALGFLPYNFNPAKIFMGDTGAMFLGYILAAVAVDGAVKSATAIALIVPILALGLPIFDTAFAIVRRFLKGKPIMQADRGHIHHRLLDVGFSQKQAVVYMYLLSLALGFCALMLIWVGVKQAFLALAALLAAFIVAGRQMAGSQDKKSQEL</sequence>
<gene>
    <name evidence="9" type="ORF">LZ11_00220</name>
</gene>
<feature type="binding site" evidence="7">
    <location>
        <position position="211"/>
    </location>
    <ligand>
        <name>Mg(2+)</name>
        <dbReference type="ChEBI" id="CHEBI:18420"/>
    </ligand>
</feature>
<dbReference type="AlphaFoldDB" id="A0A5S5AZS6"/>
<evidence type="ECO:0000313" key="10">
    <source>
        <dbReference type="Proteomes" id="UP000322294"/>
    </source>
</evidence>
<keyword evidence="7" id="KW-0460">Magnesium</keyword>
<dbReference type="PANTHER" id="PTHR22926:SF3">
    <property type="entry name" value="UNDECAPRENYL-PHOSPHATE ALPHA-N-ACETYLGLUCOSAMINYL 1-PHOSPHATE TRANSFERASE"/>
    <property type="match status" value="1"/>
</dbReference>
<keyword evidence="2" id="KW-1003">Cell membrane</keyword>
<feature type="transmembrane region" description="Helical" evidence="8">
    <location>
        <begin position="314"/>
        <end position="333"/>
    </location>
</feature>
<feature type="transmembrane region" description="Helical" evidence="8">
    <location>
        <begin position="48"/>
        <end position="70"/>
    </location>
</feature>
<evidence type="ECO:0000256" key="5">
    <source>
        <dbReference type="ARBA" id="ARBA00022989"/>
    </source>
</evidence>
<name>A0A5S5AZS6_9FIRM</name>
<comment type="caution">
    <text evidence="9">The sequence shown here is derived from an EMBL/GenBank/DDBJ whole genome shotgun (WGS) entry which is preliminary data.</text>
</comment>
<feature type="transmembrane region" description="Helical" evidence="8">
    <location>
        <begin position="134"/>
        <end position="152"/>
    </location>
</feature>
<feature type="transmembrane region" description="Helical" evidence="8">
    <location>
        <begin position="6"/>
        <end position="27"/>
    </location>
</feature>
<keyword evidence="6 8" id="KW-0472">Membrane</keyword>
<evidence type="ECO:0000313" key="9">
    <source>
        <dbReference type="EMBL" id="TYP58765.1"/>
    </source>
</evidence>
<dbReference type="Pfam" id="PF00953">
    <property type="entry name" value="Glycos_transf_4"/>
    <property type="match status" value="1"/>
</dbReference>
<dbReference type="PANTHER" id="PTHR22926">
    <property type="entry name" value="PHOSPHO-N-ACETYLMURAMOYL-PENTAPEPTIDE-TRANSFERASE"/>
    <property type="match status" value="1"/>
</dbReference>
<reference evidence="9 10" key="1">
    <citation type="submission" date="2019-07" db="EMBL/GenBank/DDBJ databases">
        <title>Genomic Encyclopedia of Type Strains, Phase I: the one thousand microbial genomes (KMG-I) project.</title>
        <authorList>
            <person name="Kyrpides N."/>
        </authorList>
    </citation>
    <scope>NUCLEOTIDE SEQUENCE [LARGE SCALE GENOMIC DNA]</scope>
    <source>
        <strain evidence="9 10">DSM 16647</strain>
    </source>
</reference>
<keyword evidence="7" id="KW-0479">Metal-binding</keyword>
<evidence type="ECO:0000256" key="6">
    <source>
        <dbReference type="ARBA" id="ARBA00023136"/>
    </source>
</evidence>
<dbReference type="RefSeq" id="WP_246110665.1">
    <property type="nucleotide sequence ID" value="NZ_VNHO01000002.1"/>
</dbReference>
<keyword evidence="10" id="KW-1185">Reference proteome</keyword>
<feature type="transmembrane region" description="Helical" evidence="8">
    <location>
        <begin position="184"/>
        <end position="202"/>
    </location>
</feature>
<accession>A0A5S5AZS6</accession>
<feature type="transmembrane region" description="Helical" evidence="8">
    <location>
        <begin position="101"/>
        <end position="122"/>
    </location>
</feature>
<dbReference type="GO" id="GO:0046872">
    <property type="term" value="F:metal ion binding"/>
    <property type="evidence" value="ECO:0007669"/>
    <property type="project" value="UniProtKB-KW"/>
</dbReference>
<protein>
    <submittedName>
        <fullName evidence="9">UDP-GlcNAc:undecaprenyl-phosphate GlcNAc-1-phosphate transferase</fullName>
    </submittedName>
</protein>
<dbReference type="Proteomes" id="UP000322294">
    <property type="component" value="Unassembled WGS sequence"/>
</dbReference>
<comment type="subcellular location">
    <subcellularLocation>
        <location evidence="1">Cell membrane</location>
        <topology evidence="1">Multi-pass membrane protein</topology>
    </subcellularLocation>
</comment>
<comment type="cofactor">
    <cofactor evidence="7">
        <name>Mg(2+)</name>
        <dbReference type="ChEBI" id="CHEBI:18420"/>
    </cofactor>
</comment>
<organism evidence="9 10">
    <name type="scientific">Thermosediminibacter litoriperuensis</name>
    <dbReference type="NCBI Taxonomy" id="291989"/>
    <lineage>
        <taxon>Bacteria</taxon>
        <taxon>Bacillati</taxon>
        <taxon>Bacillota</taxon>
        <taxon>Clostridia</taxon>
        <taxon>Thermosediminibacterales</taxon>
        <taxon>Thermosediminibacteraceae</taxon>
        <taxon>Thermosediminibacter</taxon>
    </lineage>
</organism>
<evidence type="ECO:0000256" key="4">
    <source>
        <dbReference type="ARBA" id="ARBA00022692"/>
    </source>
</evidence>
<dbReference type="PROSITE" id="PS01348">
    <property type="entry name" value="MRAY_2"/>
    <property type="match status" value="1"/>
</dbReference>